<keyword evidence="7 9" id="KW-0378">Hydrolase</keyword>
<feature type="binding site" evidence="9">
    <location>
        <position position="110"/>
    </location>
    <ligand>
        <name>Mg(2+)</name>
        <dbReference type="ChEBI" id="CHEBI:18420"/>
    </ligand>
</feature>
<comment type="caution">
    <text evidence="10">The sequence shown here is derived from an EMBL/GenBank/DDBJ whole genome shotgun (WGS) entry which is preliminary data.</text>
</comment>
<dbReference type="CDD" id="cd10845">
    <property type="entry name" value="DSRM_RNAse_III_family"/>
    <property type="match status" value="1"/>
</dbReference>
<name>A0A0C1YEH2_9CYAN</name>
<dbReference type="GO" id="GO:0019843">
    <property type="term" value="F:rRNA binding"/>
    <property type="evidence" value="ECO:0007669"/>
    <property type="project" value="UniProtKB-KW"/>
</dbReference>
<organism evidence="10">
    <name type="scientific">Lyngbya confervoides BDU141951</name>
    <dbReference type="NCBI Taxonomy" id="1574623"/>
    <lineage>
        <taxon>Bacteria</taxon>
        <taxon>Bacillati</taxon>
        <taxon>Cyanobacteriota</taxon>
        <taxon>Cyanophyceae</taxon>
        <taxon>Oscillatoriophycideae</taxon>
        <taxon>Oscillatoriales</taxon>
        <taxon>Microcoleaceae</taxon>
        <taxon>Lyngbya</taxon>
    </lineage>
</organism>
<dbReference type="Gene3D" id="3.30.160.20">
    <property type="match status" value="1"/>
</dbReference>
<dbReference type="GO" id="GO:0003725">
    <property type="term" value="F:double-stranded RNA binding"/>
    <property type="evidence" value="ECO:0007669"/>
    <property type="project" value="TreeGrafter"/>
</dbReference>
<dbReference type="PROSITE" id="PS00517">
    <property type="entry name" value="RNASE_3_1"/>
    <property type="match status" value="1"/>
</dbReference>
<feature type="binding site" evidence="9">
    <location>
        <position position="37"/>
    </location>
    <ligand>
        <name>Mg(2+)</name>
        <dbReference type="ChEBI" id="CHEBI:18420"/>
    </ligand>
</feature>
<keyword evidence="6 9" id="KW-0255">Endonuclease</keyword>
<feature type="active site" evidence="9">
    <location>
        <position position="41"/>
    </location>
</feature>
<dbReference type="SMART" id="SM00535">
    <property type="entry name" value="RIBOc"/>
    <property type="match status" value="1"/>
</dbReference>
<protein>
    <recommendedName>
        <fullName evidence="9">Ribonuclease 3</fullName>
        <ecNumber evidence="9">3.1.26.3</ecNumber>
    </recommendedName>
    <alternativeName>
        <fullName evidence="9">Ribonuclease III</fullName>
        <shortName evidence="9">RNase III</shortName>
    </alternativeName>
</protein>
<dbReference type="FunFam" id="1.10.1520.10:FF:000001">
    <property type="entry name" value="Ribonuclease 3"/>
    <property type="match status" value="1"/>
</dbReference>
<dbReference type="InterPro" id="IPR011907">
    <property type="entry name" value="RNase_III"/>
</dbReference>
<keyword evidence="9" id="KW-0699">rRNA-binding</keyword>
<keyword evidence="8 9" id="KW-0694">RNA-binding</keyword>
<keyword evidence="9" id="KW-0460">Magnesium</keyword>
<comment type="catalytic activity">
    <reaction evidence="1 9">
        <text>Endonucleolytic cleavage to 5'-phosphomonoester.</text>
        <dbReference type="EC" id="3.1.26.3"/>
    </reaction>
</comment>
<evidence type="ECO:0000256" key="8">
    <source>
        <dbReference type="ARBA" id="ARBA00022884"/>
    </source>
</evidence>
<dbReference type="PROSITE" id="PS50137">
    <property type="entry name" value="DS_RBD"/>
    <property type="match status" value="1"/>
</dbReference>
<dbReference type="GO" id="GO:0006397">
    <property type="term" value="P:mRNA processing"/>
    <property type="evidence" value="ECO:0007669"/>
    <property type="project" value="UniProtKB-UniRule"/>
</dbReference>
<comment type="subunit">
    <text evidence="9">Homodimer.</text>
</comment>
<sequence length="223" mass="24442">MASLPSFQNAMLLTQAMTHKSYARENPDAGGDNERLEFLGDAILTFLCGEFLFARYPDKSEGELTPLRASLVDATQLGKFAQHLSLQIHLRLGKGVEGSGGRTNARLLSSAFEALVGAYFLDQRSQIAPVRAFVFPLFEAVVDDLADPTRNINEKSALQEWSLGRTGDIPIYEIVEESGPDHAKEFTAVVSIRDTVYGQGQGRRKQDAEKAAARNALRDLGLL</sequence>
<feature type="binding site" evidence="9">
    <location>
        <position position="113"/>
    </location>
    <ligand>
        <name>Mg(2+)</name>
        <dbReference type="ChEBI" id="CHEBI:18420"/>
    </ligand>
</feature>
<comment type="similarity">
    <text evidence="2">Belongs to the ribonuclease III family.</text>
</comment>
<keyword evidence="9" id="KW-0963">Cytoplasm</keyword>
<dbReference type="HAMAP" id="MF_00104">
    <property type="entry name" value="RNase_III"/>
    <property type="match status" value="1"/>
</dbReference>
<proteinExistence type="inferred from homology"/>
<feature type="active site" evidence="9">
    <location>
        <position position="113"/>
    </location>
</feature>
<dbReference type="PANTHER" id="PTHR11207:SF0">
    <property type="entry name" value="RIBONUCLEASE 3"/>
    <property type="match status" value="1"/>
</dbReference>
<evidence type="ECO:0000313" key="10">
    <source>
        <dbReference type="EMBL" id="NEV66900.1"/>
    </source>
</evidence>
<dbReference type="AlphaFoldDB" id="A0A0C1YEH2"/>
<comment type="function">
    <text evidence="9">Digests double-stranded RNA. Involved in the processing of primary rRNA transcript to yield the immediate precursors to the large and small rRNAs (23S and 16S). Processes some mRNAs, and tRNAs when they are encoded in the rRNA operon. Processes pre-crRNA and tracrRNA of type II CRISPR loci if present in the organism.</text>
</comment>
<evidence type="ECO:0000256" key="4">
    <source>
        <dbReference type="ARBA" id="ARBA00022664"/>
    </source>
</evidence>
<gene>
    <name evidence="9 10" type="primary">rnc</name>
    <name evidence="10" type="ORF">QQ91_007200</name>
</gene>
<keyword evidence="9" id="KW-0479">Metal-binding</keyword>
<dbReference type="Pfam" id="PF14622">
    <property type="entry name" value="Ribonucleas_3_3"/>
    <property type="match status" value="1"/>
</dbReference>
<dbReference type="InterPro" id="IPR036389">
    <property type="entry name" value="RNase_III_sf"/>
</dbReference>
<reference evidence="10" key="2">
    <citation type="journal article" date="2015" name="Genome Announc.">
        <title>Draft Genome Sequence of Filamentous Marine Cyanobacterium Lyngbya confervoides Strain BDU141951.</title>
        <authorList>
            <person name="Chandrababunaidu M.M."/>
            <person name="Sen D."/>
            <person name="Tripathy S."/>
        </authorList>
    </citation>
    <scope>NUCLEOTIDE SEQUENCE</scope>
    <source>
        <strain evidence="10">BDU141951</strain>
    </source>
</reference>
<dbReference type="InterPro" id="IPR014720">
    <property type="entry name" value="dsRBD_dom"/>
</dbReference>
<reference evidence="10" key="1">
    <citation type="submission" date="2014-11" db="EMBL/GenBank/DDBJ databases">
        <authorList>
            <person name="Malar M.C."/>
            <person name="Sen D."/>
            <person name="Tripathy S."/>
        </authorList>
    </citation>
    <scope>NUCLEOTIDE SEQUENCE</scope>
    <source>
        <strain evidence="10">BDU141951</strain>
    </source>
</reference>
<evidence type="ECO:0000256" key="1">
    <source>
        <dbReference type="ARBA" id="ARBA00000109"/>
    </source>
</evidence>
<comment type="subcellular location">
    <subcellularLocation>
        <location evidence="9">Cytoplasm</location>
    </subcellularLocation>
</comment>
<dbReference type="GO" id="GO:0008033">
    <property type="term" value="P:tRNA processing"/>
    <property type="evidence" value="ECO:0007669"/>
    <property type="project" value="UniProtKB-KW"/>
</dbReference>
<dbReference type="InterPro" id="IPR000999">
    <property type="entry name" value="RNase_III_dom"/>
</dbReference>
<dbReference type="SUPFAM" id="SSF54768">
    <property type="entry name" value="dsRNA-binding domain-like"/>
    <property type="match status" value="1"/>
</dbReference>
<evidence type="ECO:0000256" key="6">
    <source>
        <dbReference type="ARBA" id="ARBA00022759"/>
    </source>
</evidence>
<reference evidence="10" key="3">
    <citation type="submission" date="2020-02" db="EMBL/GenBank/DDBJ databases">
        <authorList>
            <person name="Sarangi A.N."/>
            <person name="Ghosh S."/>
            <person name="Mukherjee M."/>
            <person name="Tripathy S."/>
        </authorList>
    </citation>
    <scope>NUCLEOTIDE SEQUENCE</scope>
    <source>
        <strain evidence="10">BDU141951</strain>
    </source>
</reference>
<accession>A0A0C1YEH2</accession>
<dbReference type="GO" id="GO:0006364">
    <property type="term" value="P:rRNA processing"/>
    <property type="evidence" value="ECO:0007669"/>
    <property type="project" value="UniProtKB-UniRule"/>
</dbReference>
<evidence type="ECO:0000256" key="5">
    <source>
        <dbReference type="ARBA" id="ARBA00022722"/>
    </source>
</evidence>
<dbReference type="NCBIfam" id="TIGR02191">
    <property type="entry name" value="RNaseIII"/>
    <property type="match status" value="1"/>
</dbReference>
<dbReference type="EC" id="3.1.26.3" evidence="9"/>
<dbReference type="GO" id="GO:0004525">
    <property type="term" value="F:ribonuclease III activity"/>
    <property type="evidence" value="ECO:0007669"/>
    <property type="project" value="UniProtKB-UniRule"/>
</dbReference>
<keyword evidence="9" id="KW-0819">tRNA processing</keyword>
<dbReference type="GO" id="GO:0005737">
    <property type="term" value="C:cytoplasm"/>
    <property type="evidence" value="ECO:0007669"/>
    <property type="project" value="UniProtKB-SubCell"/>
</dbReference>
<keyword evidence="4 9" id="KW-0507">mRNA processing</keyword>
<dbReference type="EMBL" id="JTHE02000003">
    <property type="protein sequence ID" value="NEV66900.1"/>
    <property type="molecule type" value="Genomic_DNA"/>
</dbReference>
<dbReference type="GO" id="GO:0010468">
    <property type="term" value="P:regulation of gene expression"/>
    <property type="evidence" value="ECO:0007669"/>
    <property type="project" value="TreeGrafter"/>
</dbReference>
<keyword evidence="3 9" id="KW-0698">rRNA processing</keyword>
<dbReference type="SMART" id="SM00358">
    <property type="entry name" value="DSRM"/>
    <property type="match status" value="1"/>
</dbReference>
<dbReference type="CDD" id="cd00593">
    <property type="entry name" value="RIBOc"/>
    <property type="match status" value="1"/>
</dbReference>
<evidence type="ECO:0000256" key="3">
    <source>
        <dbReference type="ARBA" id="ARBA00022552"/>
    </source>
</evidence>
<keyword evidence="5 9" id="KW-0540">Nuclease</keyword>
<evidence type="ECO:0000256" key="7">
    <source>
        <dbReference type="ARBA" id="ARBA00022801"/>
    </source>
</evidence>
<comment type="cofactor">
    <cofactor evidence="9">
        <name>Mg(2+)</name>
        <dbReference type="ChEBI" id="CHEBI:18420"/>
    </cofactor>
</comment>
<dbReference type="PANTHER" id="PTHR11207">
    <property type="entry name" value="RIBONUCLEASE III"/>
    <property type="match status" value="1"/>
</dbReference>
<dbReference type="SUPFAM" id="SSF69065">
    <property type="entry name" value="RNase III domain-like"/>
    <property type="match status" value="1"/>
</dbReference>
<dbReference type="Pfam" id="PF00035">
    <property type="entry name" value="dsrm"/>
    <property type="match status" value="1"/>
</dbReference>
<dbReference type="Gene3D" id="1.10.1520.10">
    <property type="entry name" value="Ribonuclease III domain"/>
    <property type="match status" value="1"/>
</dbReference>
<evidence type="ECO:0000256" key="2">
    <source>
        <dbReference type="ARBA" id="ARBA00010183"/>
    </source>
</evidence>
<dbReference type="GO" id="GO:0046872">
    <property type="term" value="F:metal ion binding"/>
    <property type="evidence" value="ECO:0007669"/>
    <property type="project" value="UniProtKB-KW"/>
</dbReference>
<evidence type="ECO:0000256" key="9">
    <source>
        <dbReference type="HAMAP-Rule" id="MF_00104"/>
    </source>
</evidence>
<dbReference type="PROSITE" id="PS50142">
    <property type="entry name" value="RNASE_3_2"/>
    <property type="match status" value="1"/>
</dbReference>